<gene>
    <name evidence="3" type="ORF">EKG83_14475</name>
</gene>
<evidence type="ECO:0000256" key="1">
    <source>
        <dbReference type="SAM" id="MobiDB-lite"/>
    </source>
</evidence>
<dbReference type="GO" id="GO:0006313">
    <property type="term" value="P:DNA transposition"/>
    <property type="evidence" value="ECO:0007669"/>
    <property type="project" value="InterPro"/>
</dbReference>
<dbReference type="RefSeq" id="WP_153278090.1">
    <property type="nucleotide sequence ID" value="NZ_CP034550.1"/>
</dbReference>
<feature type="domain" description="Transposase IS4-like" evidence="2">
    <location>
        <begin position="3"/>
        <end position="108"/>
    </location>
</feature>
<feature type="region of interest" description="Disordered" evidence="1">
    <location>
        <begin position="116"/>
        <end position="145"/>
    </location>
</feature>
<dbReference type="PANTHER" id="PTHR30007">
    <property type="entry name" value="PHP DOMAIN PROTEIN"/>
    <property type="match status" value="1"/>
</dbReference>
<dbReference type="OrthoDB" id="4559615at2"/>
<dbReference type="AlphaFoldDB" id="A0A5Q0GWM6"/>
<organism evidence="3 4">
    <name type="scientific">Saccharothrix syringae</name>
    <name type="common">Nocardiopsis syringae</name>
    <dbReference type="NCBI Taxonomy" id="103733"/>
    <lineage>
        <taxon>Bacteria</taxon>
        <taxon>Bacillati</taxon>
        <taxon>Actinomycetota</taxon>
        <taxon>Actinomycetes</taxon>
        <taxon>Pseudonocardiales</taxon>
        <taxon>Pseudonocardiaceae</taxon>
        <taxon>Saccharothrix</taxon>
    </lineage>
</organism>
<feature type="region of interest" description="Disordered" evidence="1">
    <location>
        <begin position="197"/>
        <end position="227"/>
    </location>
</feature>
<dbReference type="Pfam" id="PF01609">
    <property type="entry name" value="DDE_Tnp_1"/>
    <property type="match status" value="1"/>
</dbReference>
<evidence type="ECO:0000259" key="2">
    <source>
        <dbReference type="Pfam" id="PF01609"/>
    </source>
</evidence>
<feature type="compositionally biased region" description="Polar residues" evidence="1">
    <location>
        <begin position="205"/>
        <end position="217"/>
    </location>
</feature>
<name>A0A5Q0GWM6_SACSY</name>
<reference evidence="4" key="1">
    <citation type="journal article" date="2021" name="Curr. Microbiol.">
        <title>Complete genome of nocamycin-producing strain Saccharothrix syringae NRRL B-16468 reveals the biosynthetic potential for secondary metabolites.</title>
        <authorList>
            <person name="Mo X."/>
            <person name="Yang S."/>
        </authorList>
    </citation>
    <scope>NUCLEOTIDE SEQUENCE [LARGE SCALE GENOMIC DNA]</scope>
    <source>
        <strain evidence="4">ATCC 51364 / DSM 43886 / JCM 6844 / KCTC 9398 / NBRC 14523 / NRRL B-16468 / INA 2240</strain>
    </source>
</reference>
<proteinExistence type="predicted"/>
<dbReference type="EMBL" id="CP034550">
    <property type="protein sequence ID" value="QFZ18516.1"/>
    <property type="molecule type" value="Genomic_DNA"/>
</dbReference>
<dbReference type="Proteomes" id="UP000325787">
    <property type="component" value="Chromosome"/>
</dbReference>
<dbReference type="GO" id="GO:0003677">
    <property type="term" value="F:DNA binding"/>
    <property type="evidence" value="ECO:0007669"/>
    <property type="project" value="InterPro"/>
</dbReference>
<dbReference type="KEGG" id="ssyi:EKG83_14475"/>
<keyword evidence="4" id="KW-1185">Reference proteome</keyword>
<dbReference type="InterPro" id="IPR002559">
    <property type="entry name" value="Transposase_11"/>
</dbReference>
<sequence length="227" mass="25647">MFVPAEVPDRELARDLLWRLRLTNPQVTPVWADSAYAGALMQWARTFPNITIKVVTRPPGARGFIVLPRHWVVERSLTWLLRARRNVRDCERLPAHSEAALTWAAITLLARRLTRPTRARRTTTARRAACPRPGHDVPRTSRSVPCWPLRAPQDRRCRCGSMYPGASLRRRGRSDRGAWSRRSAPLRSLLTAATHRHARYHSPGGQRTSVIATSSSEPCRGVDGSRA</sequence>
<protein>
    <recommendedName>
        <fullName evidence="2">Transposase IS4-like domain-containing protein</fullName>
    </recommendedName>
</protein>
<evidence type="ECO:0000313" key="3">
    <source>
        <dbReference type="EMBL" id="QFZ18516.1"/>
    </source>
</evidence>
<evidence type="ECO:0000313" key="4">
    <source>
        <dbReference type="Proteomes" id="UP000325787"/>
    </source>
</evidence>
<dbReference type="PANTHER" id="PTHR30007:SF0">
    <property type="entry name" value="TRANSPOSASE"/>
    <property type="match status" value="1"/>
</dbReference>
<accession>A0A5Q0GWM6</accession>
<dbReference type="GO" id="GO:0004803">
    <property type="term" value="F:transposase activity"/>
    <property type="evidence" value="ECO:0007669"/>
    <property type="project" value="InterPro"/>
</dbReference>